<gene>
    <name evidence="2" type="ORF">PSON_ATCC_30995.1.T1690096</name>
</gene>
<keyword evidence="1" id="KW-0812">Transmembrane</keyword>
<dbReference type="OrthoDB" id="5981048at2759"/>
<organism evidence="2 3">
    <name type="scientific">Paramecium sonneborni</name>
    <dbReference type="NCBI Taxonomy" id="65129"/>
    <lineage>
        <taxon>Eukaryota</taxon>
        <taxon>Sar</taxon>
        <taxon>Alveolata</taxon>
        <taxon>Ciliophora</taxon>
        <taxon>Intramacronucleata</taxon>
        <taxon>Oligohymenophorea</taxon>
        <taxon>Peniculida</taxon>
        <taxon>Parameciidae</taxon>
        <taxon>Paramecium</taxon>
    </lineage>
</organism>
<reference evidence="2" key="1">
    <citation type="submission" date="2021-01" db="EMBL/GenBank/DDBJ databases">
        <authorList>
            <consortium name="Genoscope - CEA"/>
            <person name="William W."/>
        </authorList>
    </citation>
    <scope>NUCLEOTIDE SEQUENCE</scope>
</reference>
<sequence>MIQQQKNYLESTKLEQKTRDQEVYKWDDYLKKFVKVRIKITITPENSIIYWYDGVKLRQQLIFDDFRDLEILNNFEQIQYLQWKREYGKSNNKYCKCIAIWYGVILKFIYGYYKDGFKQGQWMMPFNNCSSQSYVCESGEFCNNLKCGRWNYIYKNKIIGGGSYDKKALKIGKWIELSDGFYDGSQVTYKGEYNNGKKVGLWEIWYKNVKGDQKNKFIGGGLYNEGSKQGKWVEIWEGFYDDSCVINSGIYRNNIKVGKWDIMTWIKQIGGGSYDEEGQGIKLGNWVEISDGFNRSSQIIYCGEYLNGRKVGRWDILYQQEFSNDKSKIGGGLYNEGGNGNKQGKWVEIWDKFSVNSEVTYIGVYKNGKKVGNWEIWNCDEGYKITKIGGGLYNESGDESKQGNWVEISEGFGYSAKTTYHGRYKEGQKFGRWDIKYNQKQIGGGSYDEEGQGMKLGNWIEISDGFRSSSQIIYEGRYKDGKKIGIWVEMKRECYSLSEKFKKIKEIEYDYDY</sequence>
<comment type="caution">
    <text evidence="2">The sequence shown here is derived from an EMBL/GenBank/DDBJ whole genome shotgun (WGS) entry which is preliminary data.</text>
</comment>
<keyword evidence="1" id="KW-0472">Membrane</keyword>
<proteinExistence type="predicted"/>
<evidence type="ECO:0008006" key="4">
    <source>
        <dbReference type="Google" id="ProtNLM"/>
    </source>
</evidence>
<name>A0A8S1RFH6_9CILI</name>
<accession>A0A8S1RFH6</accession>
<feature type="transmembrane region" description="Helical" evidence="1">
    <location>
        <begin position="94"/>
        <end position="113"/>
    </location>
</feature>
<keyword evidence="1" id="KW-1133">Transmembrane helix</keyword>
<evidence type="ECO:0000256" key="1">
    <source>
        <dbReference type="SAM" id="Phobius"/>
    </source>
</evidence>
<dbReference type="EMBL" id="CAJJDN010000169">
    <property type="protein sequence ID" value="CAD8126698.1"/>
    <property type="molecule type" value="Genomic_DNA"/>
</dbReference>
<evidence type="ECO:0000313" key="3">
    <source>
        <dbReference type="Proteomes" id="UP000692954"/>
    </source>
</evidence>
<dbReference type="PANTHER" id="PTHR33706:SF1">
    <property type="entry name" value="TPR REPEAT PROTEIN"/>
    <property type="match status" value="1"/>
</dbReference>
<keyword evidence="3" id="KW-1185">Reference proteome</keyword>
<protein>
    <recommendedName>
        <fullName evidence="4">MORN repeat protein</fullName>
    </recommendedName>
</protein>
<dbReference type="AlphaFoldDB" id="A0A8S1RFH6"/>
<evidence type="ECO:0000313" key="2">
    <source>
        <dbReference type="EMBL" id="CAD8126698.1"/>
    </source>
</evidence>
<dbReference type="PANTHER" id="PTHR33706">
    <property type="entry name" value="MORN VARIANT REPEAT PROTEIN"/>
    <property type="match status" value="1"/>
</dbReference>
<dbReference type="Proteomes" id="UP000692954">
    <property type="component" value="Unassembled WGS sequence"/>
</dbReference>